<reference evidence="3 4" key="1">
    <citation type="journal article" date="2015" name="Genome Announc.">
        <title>Expanding the biotechnology potential of lactobacilli through comparative genomics of 213 strains and associated genera.</title>
        <authorList>
            <person name="Sun Z."/>
            <person name="Harris H.M."/>
            <person name="McCann A."/>
            <person name="Guo C."/>
            <person name="Argimon S."/>
            <person name="Zhang W."/>
            <person name="Yang X."/>
            <person name="Jeffery I.B."/>
            <person name="Cooney J.C."/>
            <person name="Kagawa T.F."/>
            <person name="Liu W."/>
            <person name="Song Y."/>
            <person name="Salvetti E."/>
            <person name="Wrobel A."/>
            <person name="Rasinkangas P."/>
            <person name="Parkhill J."/>
            <person name="Rea M.C."/>
            <person name="O'Sullivan O."/>
            <person name="Ritari J."/>
            <person name="Douillard F.P."/>
            <person name="Paul Ross R."/>
            <person name="Yang R."/>
            <person name="Briner A.E."/>
            <person name="Felis G.E."/>
            <person name="de Vos W.M."/>
            <person name="Barrangou R."/>
            <person name="Klaenhammer T.R."/>
            <person name="Caufield P.W."/>
            <person name="Cui Y."/>
            <person name="Zhang H."/>
            <person name="O'Toole P.W."/>
        </authorList>
    </citation>
    <scope>NUCLEOTIDE SEQUENCE [LARGE SCALE GENOMIC DNA]</scope>
    <source>
        <strain evidence="3 4">LMG 26013</strain>
    </source>
</reference>
<comment type="caution">
    <text evidence="3">The sequence shown here is derived from an EMBL/GenBank/DDBJ whole genome shotgun (WGS) entry which is preliminary data.</text>
</comment>
<evidence type="ECO:0000313" key="3">
    <source>
        <dbReference type="EMBL" id="KRO08463.1"/>
    </source>
</evidence>
<protein>
    <submittedName>
        <fullName evidence="3">Uncharacterized protein</fullName>
    </submittedName>
</protein>
<proteinExistence type="predicted"/>
<dbReference type="RefSeq" id="WP_057707057.1">
    <property type="nucleotide sequence ID" value="NZ_JQCL01000080.1"/>
</dbReference>
<keyword evidence="2" id="KW-0812">Transmembrane</keyword>
<evidence type="ECO:0000256" key="2">
    <source>
        <dbReference type="SAM" id="Phobius"/>
    </source>
</evidence>
<dbReference type="STRING" id="942150.IV64_GL000551"/>
<accession>A0A0R2M311</accession>
<gene>
    <name evidence="3" type="ORF">IV64_GL000551</name>
</gene>
<feature type="transmembrane region" description="Helical" evidence="2">
    <location>
        <begin position="367"/>
        <end position="386"/>
    </location>
</feature>
<feature type="region of interest" description="Disordered" evidence="1">
    <location>
        <begin position="561"/>
        <end position="580"/>
    </location>
</feature>
<organism evidence="3 4">
    <name type="scientific">Lactiplantibacillus xiangfangensis</name>
    <dbReference type="NCBI Taxonomy" id="942150"/>
    <lineage>
        <taxon>Bacteria</taxon>
        <taxon>Bacillati</taxon>
        <taxon>Bacillota</taxon>
        <taxon>Bacilli</taxon>
        <taxon>Lactobacillales</taxon>
        <taxon>Lactobacillaceae</taxon>
        <taxon>Lactiplantibacillus</taxon>
    </lineage>
</organism>
<keyword evidence="2" id="KW-0472">Membrane</keyword>
<name>A0A0R2M311_9LACO</name>
<dbReference type="OrthoDB" id="2339535at2"/>
<evidence type="ECO:0000313" key="4">
    <source>
        <dbReference type="Proteomes" id="UP000051783"/>
    </source>
</evidence>
<feature type="compositionally biased region" description="Acidic residues" evidence="1">
    <location>
        <begin position="571"/>
        <end position="580"/>
    </location>
</feature>
<evidence type="ECO:0000256" key="1">
    <source>
        <dbReference type="SAM" id="MobiDB-lite"/>
    </source>
</evidence>
<sequence length="580" mass="64531">MKSEQFLTQKVSSLQNEFELAGIKAYDSEQLQGKKKKQLTNAAKVIGAGINQNLITAVLDSTIFGSGKEGAVFTGKWCMIRGSFGDPSGKIDLARLQSIDYVINTSTNDKGKEVKEYRLEWKYQDDNEEAETHYLSTSTKTDGDVLACVDKVLNDFNENADSENIKETDHGQTLTDLGEDAVFQYLKIIYLYLVGPENNFGDHELRNYTMLQSQLNVSSEMDQRLRVYRMESEHETLASQVEALKTFIPEGSQPTIFQSLVNDILSTFSDDDLAGWEEEPKLATVLQVTNVSSDQAKFFARNQQLTRRQLNEKLTDNEVKELTKKLAASGASVGASLLALAVTGASVGAFGEAGLGTLAFMTMSTGGLGLAVVGIGAASVAAYKGVEYLTNSQKSKYAYRNELLQAKVIKLSNSQQIIMKDINYMTDKIADEMSKNESNEVKLERAERWIASVRNRSKVGTKMDQERISANREQLISEIPVQIDREKLHDLVQSHTFGNEIETQILGLYDDEDNLQANLSVRSLSMLLNRLNSIEYTKAATMANTKVAGKKVKGMANSFIKRYTDDKSEQQDDESEQQPE</sequence>
<keyword evidence="4" id="KW-1185">Reference proteome</keyword>
<feature type="transmembrane region" description="Helical" evidence="2">
    <location>
        <begin position="326"/>
        <end position="347"/>
    </location>
</feature>
<dbReference type="PATRIC" id="fig|942150.3.peg.564"/>
<keyword evidence="2" id="KW-1133">Transmembrane helix</keyword>
<dbReference type="AlphaFoldDB" id="A0A0R2M311"/>
<dbReference type="Proteomes" id="UP000051783">
    <property type="component" value="Unassembled WGS sequence"/>
</dbReference>
<dbReference type="EMBL" id="JQCL01000080">
    <property type="protein sequence ID" value="KRO08463.1"/>
    <property type="molecule type" value="Genomic_DNA"/>
</dbReference>